<keyword evidence="3" id="KW-0808">Transferase</keyword>
<keyword evidence="2" id="KW-0441">Lipid A biosynthesis</keyword>
<dbReference type="InterPro" id="IPR010137">
    <property type="entry name" value="Lipid_A_LpxA"/>
</dbReference>
<keyword evidence="4" id="KW-0443">Lipid metabolism</keyword>
<keyword evidence="5" id="KW-0012">Acyltransferase</keyword>
<keyword evidence="1" id="KW-0444">Lipid biosynthesis</keyword>
<sequence length="205" mass="22775">MVIDRPFRRYLKESLRDNICYKCHNGEVGVKLLELVKYLIILIRLGLENRNVFREGVTISRSTGQDQETVVGNRTYWFANSHAGHNARIGDEVILVNGTLVAGHCTIGRGAILPANGTIHQFTWVGEKVMFQGVASAGMHVPPYVMCAQVNNVVAINSVGLRRSEEITAEDRKQIKEAFQITYGSGLKLREALEKMDACTDWGAA</sequence>
<dbReference type="Gene3D" id="1.20.1180.10">
    <property type="entry name" value="Udp N-acetylglucosamine O-acyltransferase, C-terminal domain"/>
    <property type="match status" value="1"/>
</dbReference>
<evidence type="ECO:0000256" key="5">
    <source>
        <dbReference type="ARBA" id="ARBA00023315"/>
    </source>
</evidence>
<gene>
    <name evidence="7" type="ORF">LCGC14_3094240</name>
</gene>
<proteinExistence type="predicted"/>
<dbReference type="Pfam" id="PF13720">
    <property type="entry name" value="Acetyltransf_11"/>
    <property type="match status" value="1"/>
</dbReference>
<evidence type="ECO:0000256" key="4">
    <source>
        <dbReference type="ARBA" id="ARBA00023098"/>
    </source>
</evidence>
<comment type="caution">
    <text evidence="7">The sequence shown here is derived from an EMBL/GenBank/DDBJ whole genome shotgun (WGS) entry which is preliminary data.</text>
</comment>
<accession>A0A0F8W9N5</accession>
<protein>
    <recommendedName>
        <fullName evidence="6">UDP N-acetylglucosamine O-acyltransferase C-terminal domain-containing protein</fullName>
    </recommendedName>
</protein>
<dbReference type="PANTHER" id="PTHR43480:SF1">
    <property type="entry name" value="ACYL-[ACYL-CARRIER-PROTEIN]--UDP-N-ACETYLGLUCOSAMINE O-ACYLTRANSFERASE, MITOCHONDRIAL-RELATED"/>
    <property type="match status" value="1"/>
</dbReference>
<dbReference type="PANTHER" id="PTHR43480">
    <property type="entry name" value="ACYL-[ACYL-CARRIER-PROTEIN]--UDP-N-ACETYLGLUCOSAMINE O-ACYLTRANSFERASE"/>
    <property type="match status" value="1"/>
</dbReference>
<dbReference type="Gene3D" id="2.160.10.10">
    <property type="entry name" value="Hexapeptide repeat proteins"/>
    <property type="match status" value="1"/>
</dbReference>
<feature type="domain" description="UDP N-acetylglucosamine O-acyltransferase C-terminal" evidence="6">
    <location>
        <begin position="141"/>
        <end position="197"/>
    </location>
</feature>
<dbReference type="InterPro" id="IPR029098">
    <property type="entry name" value="Acetyltransf_C"/>
</dbReference>
<evidence type="ECO:0000256" key="3">
    <source>
        <dbReference type="ARBA" id="ARBA00022679"/>
    </source>
</evidence>
<evidence type="ECO:0000256" key="1">
    <source>
        <dbReference type="ARBA" id="ARBA00022516"/>
    </source>
</evidence>
<evidence type="ECO:0000259" key="6">
    <source>
        <dbReference type="Pfam" id="PF13720"/>
    </source>
</evidence>
<evidence type="ECO:0000256" key="2">
    <source>
        <dbReference type="ARBA" id="ARBA00022556"/>
    </source>
</evidence>
<name>A0A0F8W9N5_9ZZZZ</name>
<dbReference type="InterPro" id="IPR011004">
    <property type="entry name" value="Trimer_LpxA-like_sf"/>
</dbReference>
<dbReference type="GO" id="GO:0008780">
    <property type="term" value="F:acyl-[acyl-carrier-protein]-UDP-N-acetylglucosamine O-acyltransferase activity"/>
    <property type="evidence" value="ECO:0007669"/>
    <property type="project" value="InterPro"/>
</dbReference>
<dbReference type="EMBL" id="LAZR01066477">
    <property type="protein sequence ID" value="KKK53492.1"/>
    <property type="molecule type" value="Genomic_DNA"/>
</dbReference>
<dbReference type="GO" id="GO:0016020">
    <property type="term" value="C:membrane"/>
    <property type="evidence" value="ECO:0007669"/>
    <property type="project" value="GOC"/>
</dbReference>
<feature type="non-terminal residue" evidence="7">
    <location>
        <position position="205"/>
    </location>
</feature>
<dbReference type="AlphaFoldDB" id="A0A0F8W9N5"/>
<dbReference type="SUPFAM" id="SSF51161">
    <property type="entry name" value="Trimeric LpxA-like enzymes"/>
    <property type="match status" value="1"/>
</dbReference>
<dbReference type="GO" id="GO:0009245">
    <property type="term" value="P:lipid A biosynthetic process"/>
    <property type="evidence" value="ECO:0007669"/>
    <property type="project" value="UniProtKB-KW"/>
</dbReference>
<reference evidence="7" key="1">
    <citation type="journal article" date="2015" name="Nature">
        <title>Complex archaea that bridge the gap between prokaryotes and eukaryotes.</title>
        <authorList>
            <person name="Spang A."/>
            <person name="Saw J.H."/>
            <person name="Jorgensen S.L."/>
            <person name="Zaremba-Niedzwiedzka K."/>
            <person name="Martijn J."/>
            <person name="Lind A.E."/>
            <person name="van Eijk R."/>
            <person name="Schleper C."/>
            <person name="Guy L."/>
            <person name="Ettema T.J."/>
        </authorList>
    </citation>
    <scope>NUCLEOTIDE SEQUENCE</scope>
</reference>
<organism evidence="7">
    <name type="scientific">marine sediment metagenome</name>
    <dbReference type="NCBI Taxonomy" id="412755"/>
    <lineage>
        <taxon>unclassified sequences</taxon>
        <taxon>metagenomes</taxon>
        <taxon>ecological metagenomes</taxon>
    </lineage>
</organism>
<evidence type="ECO:0000313" key="7">
    <source>
        <dbReference type="EMBL" id="KKK53492.1"/>
    </source>
</evidence>
<dbReference type="InterPro" id="IPR037157">
    <property type="entry name" value="Acetyltransf_C_sf"/>
</dbReference>